<evidence type="ECO:0000313" key="1">
    <source>
        <dbReference type="EMBL" id="KYP40993.1"/>
    </source>
</evidence>
<dbReference type="PANTHER" id="PTHR33710">
    <property type="entry name" value="BNAC02G09200D PROTEIN"/>
    <property type="match status" value="1"/>
</dbReference>
<gene>
    <name evidence="1" type="ORF">KK1_037642</name>
</gene>
<proteinExistence type="predicted"/>
<dbReference type="SUPFAM" id="SSF56219">
    <property type="entry name" value="DNase I-like"/>
    <property type="match status" value="1"/>
</dbReference>
<name>A0A151REU7_CAJCA</name>
<dbReference type="Proteomes" id="UP000075243">
    <property type="component" value="Unassembled WGS sequence"/>
</dbReference>
<dbReference type="Gramene" id="C.cajan_34810.t">
    <property type="protein sequence ID" value="C.cajan_34810.t.cds1"/>
    <property type="gene ID" value="C.cajan_34810"/>
</dbReference>
<sequence>MNDFATWMDFCQLLNITCTDSPYTRTNNIIESARTDKRLDRFMCNGLFLSLWKQVFGHVLPKLKSDHHPILLSSINPSDTHAYSFKFLSMWLHHLDCRHIVSSAWNIPVLCNLMHILTQKLKIVKSLFKVWNKNIFENIHEKVNSATSFLINIQSLISSYGYSDFLIKKKKKKKKTASHE</sequence>
<dbReference type="OMA" id="HIVSSAW"/>
<dbReference type="InterPro" id="IPR036691">
    <property type="entry name" value="Endo/exonu/phosph_ase_sf"/>
</dbReference>
<protein>
    <submittedName>
        <fullName evidence="1">Uncharacterized protein</fullName>
    </submittedName>
</protein>
<evidence type="ECO:0000313" key="2">
    <source>
        <dbReference type="Proteomes" id="UP000075243"/>
    </source>
</evidence>
<reference evidence="1" key="1">
    <citation type="journal article" date="2012" name="Nat. Biotechnol.">
        <title>Draft genome sequence of pigeonpea (Cajanus cajan), an orphan legume crop of resource-poor farmers.</title>
        <authorList>
            <person name="Varshney R.K."/>
            <person name="Chen W."/>
            <person name="Li Y."/>
            <person name="Bharti A.K."/>
            <person name="Saxena R.K."/>
            <person name="Schlueter J.A."/>
            <person name="Donoghue M.T."/>
            <person name="Azam S."/>
            <person name="Fan G."/>
            <person name="Whaley A.M."/>
            <person name="Farmer A.D."/>
            <person name="Sheridan J."/>
            <person name="Iwata A."/>
            <person name="Tuteja R."/>
            <person name="Penmetsa R.V."/>
            <person name="Wu W."/>
            <person name="Upadhyaya H.D."/>
            <person name="Yang S.P."/>
            <person name="Shah T."/>
            <person name="Saxena K.B."/>
            <person name="Michael T."/>
            <person name="McCombie W.R."/>
            <person name="Yang B."/>
            <person name="Zhang G."/>
            <person name="Yang H."/>
            <person name="Wang J."/>
            <person name="Spillane C."/>
            <person name="Cook D.R."/>
            <person name="May G.D."/>
            <person name="Xu X."/>
            <person name="Jackson S.A."/>
        </authorList>
    </citation>
    <scope>NUCLEOTIDE SEQUENCE [LARGE SCALE GENOMIC DNA]</scope>
</reference>
<dbReference type="PANTHER" id="PTHR33710:SF77">
    <property type="entry name" value="DNASE I-LIKE SUPERFAMILY PROTEIN"/>
    <property type="match status" value="1"/>
</dbReference>
<keyword evidence="2" id="KW-1185">Reference proteome</keyword>
<dbReference type="EMBL" id="KQ483800">
    <property type="protein sequence ID" value="KYP40993.1"/>
    <property type="molecule type" value="Genomic_DNA"/>
</dbReference>
<dbReference type="AlphaFoldDB" id="A0A151REU7"/>
<accession>A0A151REU7</accession>
<organism evidence="1 2">
    <name type="scientific">Cajanus cajan</name>
    <name type="common">Pigeon pea</name>
    <name type="synonym">Cajanus indicus</name>
    <dbReference type="NCBI Taxonomy" id="3821"/>
    <lineage>
        <taxon>Eukaryota</taxon>
        <taxon>Viridiplantae</taxon>
        <taxon>Streptophyta</taxon>
        <taxon>Embryophyta</taxon>
        <taxon>Tracheophyta</taxon>
        <taxon>Spermatophyta</taxon>
        <taxon>Magnoliopsida</taxon>
        <taxon>eudicotyledons</taxon>
        <taxon>Gunneridae</taxon>
        <taxon>Pentapetalae</taxon>
        <taxon>rosids</taxon>
        <taxon>fabids</taxon>
        <taxon>Fabales</taxon>
        <taxon>Fabaceae</taxon>
        <taxon>Papilionoideae</taxon>
        <taxon>50 kb inversion clade</taxon>
        <taxon>NPAAA clade</taxon>
        <taxon>indigoferoid/millettioid clade</taxon>
        <taxon>Phaseoleae</taxon>
        <taxon>Cajanus</taxon>
    </lineage>
</organism>